<accession>A0ABN8VJ40</accession>
<feature type="coiled-coil region" evidence="1">
    <location>
        <begin position="151"/>
        <end position="178"/>
    </location>
</feature>
<keyword evidence="3" id="KW-0472">Membrane</keyword>
<keyword evidence="3" id="KW-0812">Transmembrane</keyword>
<protein>
    <recommendedName>
        <fullName evidence="6">SPC72-like protein</fullName>
    </recommendedName>
</protein>
<dbReference type="Proteomes" id="UP001152964">
    <property type="component" value="Chromosome 1"/>
</dbReference>
<keyword evidence="5" id="KW-1185">Reference proteome</keyword>
<evidence type="ECO:0000256" key="3">
    <source>
        <dbReference type="SAM" id="Phobius"/>
    </source>
</evidence>
<name>A0ABN8VJ40_SACEU</name>
<feature type="transmembrane region" description="Helical" evidence="3">
    <location>
        <begin position="6"/>
        <end position="24"/>
    </location>
</feature>
<sequence>MQLGLWLSFASVCVYILCIYIYYFNWNREISYQQYWIKKVGTQQNRTLVMVQHWISGGRHLHNSGNDGEDDDSEFANSMDSGMTIPSFRDSLTTRSSQNDPLKPAIVNDSSKVKHLEKELTSAKIKIQVLYEYIRKISSKDASLPSMINDNELKNSTIEGLNAEINSLKQTLHTREVEYQDTLQFVQENLENSDTIVNTINNLLSFILSHFNGDDDDAHILDDEERGVLDETLQLSSDYVLEKMDTLSKFVIKFLEDFLQRARTQPEEKVTSLAQSSPARSHLEDHSLSSKENLDEKAHEENNNIDAENVMANSTSLPILNSESRFEKTLDTQLEIVIENLHKEYDQFINSIRLKFEKSQKLEKLLASKLNEQSLLLDSLELKENSNATMEKQDFLISQLKQKIHSQSVMMEEFEHMKENFNRMEQNEKILTKELETLTKINKLKENNWDNYINDLEKQINDLQIDKSEEFEIVQSQLDKLDLENYELKNRINTLDGQNLVLSQYETNFIKFNQNLLLHLNNVFHILQKILQESSIIQFDKKMKSINSIPNALKNLNVIQPKLESLYTFIETALESIIDSYISSLIATGSSEQQQSNEVIATPNKELNLRIEELQRRWISERERRKLDANASEARIRALEQENESLRSKLFKLSINNS</sequence>
<evidence type="ECO:0000313" key="5">
    <source>
        <dbReference type="Proteomes" id="UP001152964"/>
    </source>
</evidence>
<reference evidence="4" key="1">
    <citation type="submission" date="2022-08" db="EMBL/GenBank/DDBJ databases">
        <authorList>
            <person name="Byrne P K."/>
        </authorList>
    </citation>
    <scope>NUCLEOTIDE SEQUENCE</scope>
    <source>
        <strain evidence="4">UCD650</strain>
    </source>
</reference>
<feature type="coiled-coil region" evidence="1">
    <location>
        <begin position="414"/>
        <end position="498"/>
    </location>
</feature>
<organism evidence="4 5">
    <name type="scientific">Saccharomyces eubayanus</name>
    <name type="common">Yeast</name>
    <dbReference type="NCBI Taxonomy" id="1080349"/>
    <lineage>
        <taxon>Eukaryota</taxon>
        <taxon>Fungi</taxon>
        <taxon>Dikarya</taxon>
        <taxon>Ascomycota</taxon>
        <taxon>Saccharomycotina</taxon>
        <taxon>Saccharomycetes</taxon>
        <taxon>Saccharomycetales</taxon>
        <taxon>Saccharomycetaceae</taxon>
        <taxon>Saccharomyces</taxon>
    </lineage>
</organism>
<gene>
    <name evidence="4" type="primary">U6500A00280</name>
    <name evidence="4" type="ORF">SEUBUCD650_0A00280</name>
</gene>
<proteinExistence type="predicted"/>
<dbReference type="EMBL" id="OX291491">
    <property type="protein sequence ID" value="CAI1790475.1"/>
    <property type="molecule type" value="Genomic_DNA"/>
</dbReference>
<evidence type="ECO:0000256" key="1">
    <source>
        <dbReference type="SAM" id="Coils"/>
    </source>
</evidence>
<feature type="coiled-coil region" evidence="1">
    <location>
        <begin position="604"/>
        <end position="656"/>
    </location>
</feature>
<evidence type="ECO:0000256" key="2">
    <source>
        <dbReference type="SAM" id="MobiDB-lite"/>
    </source>
</evidence>
<evidence type="ECO:0000313" key="4">
    <source>
        <dbReference type="EMBL" id="CAI1790475.1"/>
    </source>
</evidence>
<feature type="compositionally biased region" description="Basic and acidic residues" evidence="2">
    <location>
        <begin position="281"/>
        <end position="302"/>
    </location>
</feature>
<evidence type="ECO:0008006" key="6">
    <source>
        <dbReference type="Google" id="ProtNLM"/>
    </source>
</evidence>
<keyword evidence="3" id="KW-1133">Transmembrane helix</keyword>
<feature type="region of interest" description="Disordered" evidence="2">
    <location>
        <begin position="269"/>
        <end position="306"/>
    </location>
</feature>
<keyword evidence="1" id="KW-0175">Coiled coil</keyword>